<keyword evidence="3" id="KW-1185">Reference proteome</keyword>
<dbReference type="Proteomes" id="UP001341281">
    <property type="component" value="Chromosome 04"/>
</dbReference>
<dbReference type="EMBL" id="CP144748">
    <property type="protein sequence ID" value="WVZ71146.1"/>
    <property type="molecule type" value="Genomic_DNA"/>
</dbReference>
<reference evidence="2 3" key="1">
    <citation type="submission" date="2024-02" db="EMBL/GenBank/DDBJ databases">
        <title>High-quality chromosome-scale genome assembly of Pensacola bahiagrass (Paspalum notatum Flugge var. saurae).</title>
        <authorList>
            <person name="Vega J.M."/>
            <person name="Podio M."/>
            <person name="Orjuela J."/>
            <person name="Siena L.A."/>
            <person name="Pessino S.C."/>
            <person name="Combes M.C."/>
            <person name="Mariac C."/>
            <person name="Albertini E."/>
            <person name="Pupilli F."/>
            <person name="Ortiz J.P.A."/>
            <person name="Leblanc O."/>
        </authorList>
    </citation>
    <scope>NUCLEOTIDE SEQUENCE [LARGE SCALE GENOMIC DNA]</scope>
    <source>
        <strain evidence="2">R1</strain>
        <tissue evidence="2">Leaf</tissue>
    </source>
</reference>
<evidence type="ECO:0008006" key="4">
    <source>
        <dbReference type="Google" id="ProtNLM"/>
    </source>
</evidence>
<evidence type="ECO:0000313" key="3">
    <source>
        <dbReference type="Proteomes" id="UP001341281"/>
    </source>
</evidence>
<evidence type="ECO:0000313" key="2">
    <source>
        <dbReference type="EMBL" id="WVZ71146.1"/>
    </source>
</evidence>
<name>A0AAQ3TDR2_PASNO</name>
<sequence length="160" mass="18544">MEKIRQLIMSKWDVRRTISHNFEGIILPHIMKKSKEKWKLTGIPCKHAIAFITSLREPLEKYVDLCYLTQKFRVAYETLIPATPDKNQWPEFDHGFFMYPPLLKSTAGRRHDERFKGSGHGSSQLELLSIEYPVLSFGQTIPPPATSVATEEKKEGRKEE</sequence>
<protein>
    <recommendedName>
        <fullName evidence="4">Zinc finger PMZ-type domain-containing protein</fullName>
    </recommendedName>
</protein>
<organism evidence="2 3">
    <name type="scientific">Paspalum notatum var. saurae</name>
    <dbReference type="NCBI Taxonomy" id="547442"/>
    <lineage>
        <taxon>Eukaryota</taxon>
        <taxon>Viridiplantae</taxon>
        <taxon>Streptophyta</taxon>
        <taxon>Embryophyta</taxon>
        <taxon>Tracheophyta</taxon>
        <taxon>Spermatophyta</taxon>
        <taxon>Magnoliopsida</taxon>
        <taxon>Liliopsida</taxon>
        <taxon>Poales</taxon>
        <taxon>Poaceae</taxon>
        <taxon>PACMAD clade</taxon>
        <taxon>Panicoideae</taxon>
        <taxon>Andropogonodae</taxon>
        <taxon>Paspaleae</taxon>
        <taxon>Paspalinae</taxon>
        <taxon>Paspalum</taxon>
    </lineage>
</organism>
<feature type="compositionally biased region" description="Basic and acidic residues" evidence="1">
    <location>
        <begin position="150"/>
        <end position="160"/>
    </location>
</feature>
<gene>
    <name evidence="2" type="ORF">U9M48_019766</name>
</gene>
<evidence type="ECO:0000256" key="1">
    <source>
        <dbReference type="SAM" id="MobiDB-lite"/>
    </source>
</evidence>
<proteinExistence type="predicted"/>
<feature type="region of interest" description="Disordered" evidence="1">
    <location>
        <begin position="141"/>
        <end position="160"/>
    </location>
</feature>
<dbReference type="AlphaFoldDB" id="A0AAQ3TDR2"/>
<accession>A0AAQ3TDR2</accession>